<dbReference type="OrthoDB" id="1259151at2759"/>
<dbReference type="InParanoid" id="A0A2N3NG44"/>
<protein>
    <submittedName>
        <fullName evidence="2">Uncharacterized protein</fullName>
    </submittedName>
</protein>
<dbReference type="CDD" id="cd13214">
    <property type="entry name" value="PH-GRAM_WBP2"/>
    <property type="match status" value="1"/>
</dbReference>
<dbReference type="GO" id="GO:0031490">
    <property type="term" value="F:chromatin DNA binding"/>
    <property type="evidence" value="ECO:0007669"/>
    <property type="project" value="TreeGrafter"/>
</dbReference>
<feature type="compositionally biased region" description="Low complexity" evidence="1">
    <location>
        <begin position="217"/>
        <end position="226"/>
    </location>
</feature>
<evidence type="ECO:0000313" key="3">
    <source>
        <dbReference type="Proteomes" id="UP000233524"/>
    </source>
</evidence>
<name>A0A2N3NG44_9PEZI</name>
<gene>
    <name evidence="2" type="ORF">jhhlp_003210</name>
</gene>
<dbReference type="InterPro" id="IPR044852">
    <property type="entry name" value="WBP2-like"/>
</dbReference>
<dbReference type="AlphaFoldDB" id="A0A2N3NG44"/>
<dbReference type="GO" id="GO:0005634">
    <property type="term" value="C:nucleus"/>
    <property type="evidence" value="ECO:0007669"/>
    <property type="project" value="TreeGrafter"/>
</dbReference>
<accession>A0A2N3NG44</accession>
<dbReference type="Proteomes" id="UP000233524">
    <property type="component" value="Unassembled WGS sequence"/>
</dbReference>
<dbReference type="STRING" id="41688.A0A2N3NG44"/>
<feature type="region of interest" description="Disordered" evidence="1">
    <location>
        <begin position="182"/>
        <end position="262"/>
    </location>
</feature>
<proteinExistence type="predicted"/>
<evidence type="ECO:0000256" key="1">
    <source>
        <dbReference type="SAM" id="MobiDB-lite"/>
    </source>
</evidence>
<reference evidence="2 3" key="1">
    <citation type="journal article" date="2017" name="G3 (Bethesda)">
        <title>First Draft Genome Sequence of the Pathogenic Fungus Lomentospora prolificans (Formerly Scedosporium prolificans).</title>
        <authorList>
            <person name="Luo R."/>
            <person name="Zimin A."/>
            <person name="Workman R."/>
            <person name="Fan Y."/>
            <person name="Pertea G."/>
            <person name="Grossman N."/>
            <person name="Wear M.P."/>
            <person name="Jia B."/>
            <person name="Miller H."/>
            <person name="Casadevall A."/>
            <person name="Timp W."/>
            <person name="Zhang S.X."/>
            <person name="Salzberg S.L."/>
        </authorList>
    </citation>
    <scope>NUCLEOTIDE SEQUENCE [LARGE SCALE GENOMIC DNA]</scope>
    <source>
        <strain evidence="2 3">JHH-5317</strain>
    </source>
</reference>
<sequence>MTDQYLQEQHTYAIARNAPPETAPVNPVPDERTSWVMLSRSGEIVRLPHEHILHSTGSRGSIDLTVPKSLQGRTPTPFSMKSDNGIAYITNQRVIYLPSKPTEEFKSFAAPILNFEDSHISSPWFGSWYWVAVVTPVSQGGISPDIARVEVKLTFKDGGHNEFRNKFEELKERLHHVREIERETGQNIRIPDEPLPAYEAPPDATGSSHLAPQPVPARSDSSASRGRAPDEPPPGYEEAQAQTISMRLEDHIRDAADRGSEG</sequence>
<dbReference type="SUPFAM" id="SSF50729">
    <property type="entry name" value="PH domain-like"/>
    <property type="match status" value="1"/>
</dbReference>
<comment type="caution">
    <text evidence="2">The sequence shown here is derived from an EMBL/GenBank/DDBJ whole genome shotgun (WGS) entry which is preliminary data.</text>
</comment>
<dbReference type="PANTHER" id="PTHR31606">
    <property type="entry name" value="WW DOMAIN BINDING PROTEIN 2, ISOFORM E"/>
    <property type="match status" value="1"/>
</dbReference>
<dbReference type="VEuPathDB" id="FungiDB:jhhlp_003210"/>
<feature type="compositionally biased region" description="Basic and acidic residues" evidence="1">
    <location>
        <begin position="247"/>
        <end position="262"/>
    </location>
</feature>
<dbReference type="EMBL" id="NLAX01000008">
    <property type="protein sequence ID" value="PKS11446.1"/>
    <property type="molecule type" value="Genomic_DNA"/>
</dbReference>
<evidence type="ECO:0000313" key="2">
    <source>
        <dbReference type="EMBL" id="PKS11446.1"/>
    </source>
</evidence>
<keyword evidence="3" id="KW-1185">Reference proteome</keyword>
<organism evidence="2 3">
    <name type="scientific">Lomentospora prolificans</name>
    <dbReference type="NCBI Taxonomy" id="41688"/>
    <lineage>
        <taxon>Eukaryota</taxon>
        <taxon>Fungi</taxon>
        <taxon>Dikarya</taxon>
        <taxon>Ascomycota</taxon>
        <taxon>Pezizomycotina</taxon>
        <taxon>Sordariomycetes</taxon>
        <taxon>Hypocreomycetidae</taxon>
        <taxon>Microascales</taxon>
        <taxon>Microascaceae</taxon>
        <taxon>Lomentospora</taxon>
    </lineage>
</organism>
<dbReference type="PANTHER" id="PTHR31606:SF1">
    <property type="entry name" value="WW DOMAIN BINDING PROTEIN 2, ISOFORM E"/>
    <property type="match status" value="1"/>
</dbReference>
<dbReference type="GO" id="GO:0003713">
    <property type="term" value="F:transcription coactivator activity"/>
    <property type="evidence" value="ECO:0007669"/>
    <property type="project" value="InterPro"/>
</dbReference>